<dbReference type="GO" id="GO:0030089">
    <property type="term" value="C:phycobilisome"/>
    <property type="evidence" value="ECO:0007669"/>
    <property type="project" value="UniProtKB-KW"/>
</dbReference>
<keyword evidence="1" id="KW-0042">Antenna complex</keyword>
<keyword evidence="2" id="KW-0605">Phycobilisome</keyword>
<evidence type="ECO:0000256" key="2">
    <source>
        <dbReference type="ARBA" id="ARBA00022738"/>
    </source>
</evidence>
<dbReference type="RefSeq" id="WP_106305164.1">
    <property type="nucleotide sequence ID" value="NZ_PVWO01000145.1"/>
</dbReference>
<sequence length="160" mass="18192">MHSQFDRLVAKSIELGNSFPVMPIEEIRLSVAFAELPDLHNVISRLVQELFEHENMHVRRIAINACRRAQTFDVQGLKEGLTNKLNDPEAWVRYDAAWAIHEAKYDNPLIRELLILNAGNVKLPDDENRVRENPGNSALQAQVKARKTLNALMDGQEGLE</sequence>
<organism evidence="3 4">
    <name type="scientific">Chamaesiphon polymorphus CCALA 037</name>
    <dbReference type="NCBI Taxonomy" id="2107692"/>
    <lineage>
        <taxon>Bacteria</taxon>
        <taxon>Bacillati</taxon>
        <taxon>Cyanobacteriota</taxon>
        <taxon>Cyanophyceae</taxon>
        <taxon>Gomontiellales</taxon>
        <taxon>Chamaesiphonaceae</taxon>
        <taxon>Chamaesiphon</taxon>
    </lineage>
</organism>
<protein>
    <recommendedName>
        <fullName evidence="5">HEAT repeat domain-containing protein</fullName>
    </recommendedName>
</protein>
<dbReference type="Gene3D" id="1.25.10.10">
    <property type="entry name" value="Leucine-rich Repeat Variant"/>
    <property type="match status" value="1"/>
</dbReference>
<accession>A0A2T1GEV7</accession>
<proteinExistence type="predicted"/>
<dbReference type="InterPro" id="IPR011989">
    <property type="entry name" value="ARM-like"/>
</dbReference>
<comment type="caution">
    <text evidence="3">The sequence shown here is derived from an EMBL/GenBank/DDBJ whole genome shotgun (WGS) entry which is preliminary data.</text>
</comment>
<evidence type="ECO:0000256" key="1">
    <source>
        <dbReference type="ARBA" id="ARBA00022549"/>
    </source>
</evidence>
<reference evidence="3 4" key="1">
    <citation type="submission" date="2018-03" db="EMBL/GenBank/DDBJ databases">
        <title>The ancient ancestry and fast evolution of plastids.</title>
        <authorList>
            <person name="Moore K.R."/>
            <person name="Magnabosco C."/>
            <person name="Momper L."/>
            <person name="Gold D.A."/>
            <person name="Bosak T."/>
            <person name="Fournier G.P."/>
        </authorList>
    </citation>
    <scope>NUCLEOTIDE SEQUENCE [LARGE SCALE GENOMIC DNA]</scope>
    <source>
        <strain evidence="3 4">CCALA 037</strain>
    </source>
</reference>
<dbReference type="OrthoDB" id="8961383at2"/>
<evidence type="ECO:0000313" key="3">
    <source>
        <dbReference type="EMBL" id="PSB56099.1"/>
    </source>
</evidence>
<keyword evidence="4" id="KW-1185">Reference proteome</keyword>
<dbReference type="AlphaFoldDB" id="A0A2T1GEV7"/>
<dbReference type="Proteomes" id="UP000238937">
    <property type="component" value="Unassembled WGS sequence"/>
</dbReference>
<name>A0A2T1GEV7_9CYAN</name>
<dbReference type="InterPro" id="IPR016024">
    <property type="entry name" value="ARM-type_fold"/>
</dbReference>
<evidence type="ECO:0000313" key="4">
    <source>
        <dbReference type="Proteomes" id="UP000238937"/>
    </source>
</evidence>
<dbReference type="EMBL" id="PVWO01000145">
    <property type="protein sequence ID" value="PSB56099.1"/>
    <property type="molecule type" value="Genomic_DNA"/>
</dbReference>
<evidence type="ECO:0008006" key="5">
    <source>
        <dbReference type="Google" id="ProtNLM"/>
    </source>
</evidence>
<dbReference type="SUPFAM" id="SSF48371">
    <property type="entry name" value="ARM repeat"/>
    <property type="match status" value="1"/>
</dbReference>
<gene>
    <name evidence="3" type="ORF">C7B77_12925</name>
</gene>